<proteinExistence type="predicted"/>
<dbReference type="AlphaFoldDB" id="A0A077AYW7"/>
<reference evidence="2 3" key="1">
    <citation type="submission" date="2014-07" db="EMBL/GenBank/DDBJ databases">
        <title>Comparative genomic insights into amoeba endosymbionts belonging to the families of Holosporaceae and Candidatus Midichloriaceae within Rickettsiales.</title>
        <authorList>
            <person name="Wang Z."/>
            <person name="Wu M."/>
        </authorList>
    </citation>
    <scope>NUCLEOTIDE SEQUENCE [LARGE SCALE GENOMIC DNA]</scope>
    <source>
        <strain evidence="2">PRA3</strain>
    </source>
</reference>
<sequence>MQEKFLNSKEASSYLGISTVTLAKWRANKQNGLPFIKIGRFIRYRVSDIEQFFKDNTIIRKPRITIN</sequence>
<dbReference type="OrthoDB" id="9806994at2"/>
<name>A0A077AYW7_9PROT</name>
<organism evidence="2 3">
    <name type="scientific">Candidatus Odyssella acanthamoebae</name>
    <dbReference type="NCBI Taxonomy" id="91604"/>
    <lineage>
        <taxon>Bacteria</taxon>
        <taxon>Pseudomonadati</taxon>
        <taxon>Pseudomonadota</taxon>
        <taxon>Alphaproteobacteria</taxon>
        <taxon>Holosporales</taxon>
        <taxon>Candidatus Paracaedibacteraceae</taxon>
        <taxon>Candidatus Odyssella</taxon>
    </lineage>
</organism>
<gene>
    <name evidence="2" type="ORF">ID47_02895</name>
</gene>
<dbReference type="KEGG" id="paca:ID47_02895"/>
<dbReference type="Gene3D" id="1.10.10.10">
    <property type="entry name" value="Winged helix-like DNA-binding domain superfamily/Winged helix DNA-binding domain"/>
    <property type="match status" value="1"/>
</dbReference>
<keyword evidence="3" id="KW-1185">Reference proteome</keyword>
<evidence type="ECO:0000313" key="3">
    <source>
        <dbReference type="Proteomes" id="UP000028926"/>
    </source>
</evidence>
<dbReference type="eggNOG" id="ENOG5031BC0">
    <property type="taxonomic scope" value="Bacteria"/>
</dbReference>
<protein>
    <recommendedName>
        <fullName evidence="1">Helix-turn-helix domain-containing protein</fullName>
    </recommendedName>
</protein>
<dbReference type="InterPro" id="IPR009061">
    <property type="entry name" value="DNA-bd_dom_put_sf"/>
</dbReference>
<dbReference type="HOGENOM" id="CLU_140176_9_3_5"/>
<feature type="domain" description="Helix-turn-helix" evidence="1">
    <location>
        <begin position="5"/>
        <end position="56"/>
    </location>
</feature>
<dbReference type="InterPro" id="IPR036388">
    <property type="entry name" value="WH-like_DNA-bd_sf"/>
</dbReference>
<accession>A0A077AYW7</accession>
<dbReference type="Proteomes" id="UP000028926">
    <property type="component" value="Chromosome"/>
</dbReference>
<evidence type="ECO:0000313" key="2">
    <source>
        <dbReference type="EMBL" id="AIK95905.1"/>
    </source>
</evidence>
<dbReference type="InterPro" id="IPR041657">
    <property type="entry name" value="HTH_17"/>
</dbReference>
<dbReference type="SUPFAM" id="SSF46955">
    <property type="entry name" value="Putative DNA-binding domain"/>
    <property type="match status" value="1"/>
</dbReference>
<dbReference type="Pfam" id="PF12728">
    <property type="entry name" value="HTH_17"/>
    <property type="match status" value="1"/>
</dbReference>
<evidence type="ECO:0000259" key="1">
    <source>
        <dbReference type="Pfam" id="PF12728"/>
    </source>
</evidence>
<dbReference type="EMBL" id="CP008941">
    <property type="protein sequence ID" value="AIK95905.1"/>
    <property type="molecule type" value="Genomic_DNA"/>
</dbReference>